<keyword evidence="3" id="KW-1185">Reference proteome</keyword>
<evidence type="ECO:0000313" key="2">
    <source>
        <dbReference type="EMBL" id="OYD09591.1"/>
    </source>
</evidence>
<feature type="signal peptide" evidence="1">
    <location>
        <begin position="1"/>
        <end position="25"/>
    </location>
</feature>
<organism evidence="2 3">
    <name type="scientific">Paludifilum halophilum</name>
    <dbReference type="NCBI Taxonomy" id="1642702"/>
    <lineage>
        <taxon>Bacteria</taxon>
        <taxon>Bacillati</taxon>
        <taxon>Bacillota</taxon>
        <taxon>Bacilli</taxon>
        <taxon>Bacillales</taxon>
        <taxon>Thermoactinomycetaceae</taxon>
        <taxon>Paludifilum</taxon>
    </lineage>
</organism>
<keyword evidence="1" id="KW-0732">Signal</keyword>
<dbReference type="AlphaFoldDB" id="A0A235BBC1"/>
<evidence type="ECO:0000256" key="1">
    <source>
        <dbReference type="SAM" id="SignalP"/>
    </source>
</evidence>
<reference evidence="2 3" key="1">
    <citation type="submission" date="2017-07" db="EMBL/GenBank/DDBJ databases">
        <title>The genome sequence of Paludifilum halophilum highlights mechanisms for microbial adaptation to high salt environemnts.</title>
        <authorList>
            <person name="Belbahri L."/>
        </authorList>
    </citation>
    <scope>NUCLEOTIDE SEQUENCE [LARGE SCALE GENOMIC DNA]</scope>
    <source>
        <strain evidence="2 3">DSM 102817</strain>
    </source>
</reference>
<name>A0A235BBC1_9BACL</name>
<sequence length="74" mass="7902">MNKRVKKLMVLGAVSAMVLGTVGNGALPINSTQAATSEVKKVDNKSTNNILTPSNHTLLMIDHQPQIAFATKWG</sequence>
<dbReference type="RefSeq" id="WP_094262691.1">
    <property type="nucleotide sequence ID" value="NZ_NOWF01000001.1"/>
</dbReference>
<dbReference type="Proteomes" id="UP000215459">
    <property type="component" value="Unassembled WGS sequence"/>
</dbReference>
<evidence type="ECO:0000313" key="3">
    <source>
        <dbReference type="Proteomes" id="UP000215459"/>
    </source>
</evidence>
<proteinExistence type="predicted"/>
<comment type="caution">
    <text evidence="2">The sequence shown here is derived from an EMBL/GenBank/DDBJ whole genome shotgun (WGS) entry which is preliminary data.</text>
</comment>
<gene>
    <name evidence="2" type="ORF">CHM34_00840</name>
</gene>
<dbReference type="EMBL" id="NOWF01000001">
    <property type="protein sequence ID" value="OYD09591.1"/>
    <property type="molecule type" value="Genomic_DNA"/>
</dbReference>
<dbReference type="OrthoDB" id="9789777at2"/>
<feature type="chain" id="PRO_5038719425" evidence="1">
    <location>
        <begin position="26"/>
        <end position="74"/>
    </location>
</feature>
<protein>
    <submittedName>
        <fullName evidence="2">Uncharacterized protein</fullName>
    </submittedName>
</protein>
<accession>A0A235BBC1</accession>